<feature type="transmembrane region" description="Helical" evidence="1">
    <location>
        <begin position="109"/>
        <end position="130"/>
    </location>
</feature>
<dbReference type="HOGENOM" id="CLU_095313_0_1_6"/>
<dbReference type="Pfam" id="PF07274">
    <property type="entry name" value="DUF1440"/>
    <property type="match status" value="1"/>
</dbReference>
<sequence length="170" mass="18980">MSIKLLETTPKQNRHYFIALVIGVITGIISAFVKSGTEDILPPRTPDRIAPPVQMLTDMGIDWHSLVYSYSDQLVYWGGNFVHIVFSIAATVFYCVVAEIFPRITMLQGIVFGILFAVICHGIMLPILGLSPAVIHLPADEIISEVLGTCLWIWSVELLRIALREKMVKI</sequence>
<dbReference type="AlphaFoldDB" id="A0A097R184"/>
<feature type="transmembrane region" description="Helical" evidence="1">
    <location>
        <begin position="74"/>
        <end position="97"/>
    </location>
</feature>
<dbReference type="PATRIC" id="fig|1453496.5.peg.1783"/>
<dbReference type="eggNOG" id="COG3477">
    <property type="taxonomic scope" value="Bacteria"/>
</dbReference>
<gene>
    <name evidence="2" type="ORF">AT03_08935</name>
</gene>
<feature type="transmembrane region" description="Helical" evidence="1">
    <location>
        <begin position="142"/>
        <end position="163"/>
    </location>
</feature>
<keyword evidence="1" id="KW-0812">Transmembrane</keyword>
<proteinExistence type="predicted"/>
<dbReference type="InterPro" id="IPR009898">
    <property type="entry name" value="DUF1440"/>
</dbReference>
<reference evidence="2 3" key="1">
    <citation type="journal article" date="2014" name="Gut Pathog.">
        <title>Gene clusters of Hafnia alvei strain FB1 important in survival and pathogenesis: a draft genome perspective.</title>
        <authorList>
            <person name="Tan J.Y."/>
            <person name="Yin W.F."/>
            <person name="Chan K.G."/>
        </authorList>
    </citation>
    <scope>NUCLEOTIDE SEQUENCE [LARGE SCALE GENOMIC DNA]</scope>
    <source>
        <strain evidence="2 3">FB1</strain>
    </source>
</reference>
<keyword evidence="1" id="KW-1133">Transmembrane helix</keyword>
<evidence type="ECO:0008006" key="4">
    <source>
        <dbReference type="Google" id="ProtNLM"/>
    </source>
</evidence>
<feature type="transmembrane region" description="Helical" evidence="1">
    <location>
        <begin position="16"/>
        <end position="33"/>
    </location>
</feature>
<dbReference type="KEGG" id="hav:AT03_08935"/>
<dbReference type="EMBL" id="CP009706">
    <property type="protein sequence ID" value="AIU72499.1"/>
    <property type="molecule type" value="Genomic_DNA"/>
</dbReference>
<dbReference type="Proteomes" id="UP000029986">
    <property type="component" value="Chromosome"/>
</dbReference>
<name>A0A097R184_HAFAL</name>
<evidence type="ECO:0000313" key="3">
    <source>
        <dbReference type="Proteomes" id="UP000029986"/>
    </source>
</evidence>
<dbReference type="OrthoDB" id="1629003at2"/>
<evidence type="ECO:0000256" key="1">
    <source>
        <dbReference type="SAM" id="Phobius"/>
    </source>
</evidence>
<keyword evidence="3" id="KW-1185">Reference proteome</keyword>
<accession>A0A097R184</accession>
<protein>
    <recommendedName>
        <fullName evidence="4">DUF1440 domain-containing protein</fullName>
    </recommendedName>
</protein>
<evidence type="ECO:0000313" key="2">
    <source>
        <dbReference type="EMBL" id="AIU72499.1"/>
    </source>
</evidence>
<organism evidence="2 3">
    <name type="scientific">Hafnia alvei FB1</name>
    <dbReference type="NCBI Taxonomy" id="1453496"/>
    <lineage>
        <taxon>Bacteria</taxon>
        <taxon>Pseudomonadati</taxon>
        <taxon>Pseudomonadota</taxon>
        <taxon>Gammaproteobacteria</taxon>
        <taxon>Enterobacterales</taxon>
        <taxon>Hafniaceae</taxon>
        <taxon>Hafnia</taxon>
    </lineage>
</organism>
<keyword evidence="1" id="KW-0472">Membrane</keyword>
<dbReference type="RefSeq" id="WP_025801670.1">
    <property type="nucleotide sequence ID" value="NZ_CP009706.1"/>
</dbReference>